<dbReference type="GO" id="GO:0006310">
    <property type="term" value="P:DNA recombination"/>
    <property type="evidence" value="ECO:0007669"/>
    <property type="project" value="UniProtKB-KW"/>
</dbReference>
<evidence type="ECO:0000256" key="3">
    <source>
        <dbReference type="ARBA" id="ARBA00022679"/>
    </source>
</evidence>
<dbReference type="Gene3D" id="1.10.150.130">
    <property type="match status" value="1"/>
</dbReference>
<keyword evidence="4" id="KW-0378">Hydrolase</keyword>
<keyword evidence="3" id="KW-0808">Transferase</keyword>
<keyword evidence="8" id="KW-1160">Virus entry into host cell</keyword>
<reference evidence="12 13" key="1">
    <citation type="journal article" date="2009" name="Appl. Environ. Microbiol.">
        <title>Functional genomic analysis of two Staphylococcus aureus phages isolated from the dairy environment.</title>
        <authorList>
            <person name="Garcia P."/>
            <person name="Martinez B."/>
            <person name="Obeso J.M."/>
            <person name="Lavigne R."/>
            <person name="Lurz R."/>
            <person name="Rodriguez A."/>
        </authorList>
    </citation>
    <scope>NUCLEOTIDE SEQUENCE [LARGE SCALE GENOMIC DNA]</scope>
</reference>
<evidence type="ECO:0000256" key="7">
    <source>
        <dbReference type="ARBA" id="ARBA00023172"/>
    </source>
</evidence>
<dbReference type="InterPro" id="IPR002104">
    <property type="entry name" value="Integrase_catalytic"/>
</dbReference>
<dbReference type="SUPFAM" id="SSF56349">
    <property type="entry name" value="DNA breaking-rejoining enzymes"/>
    <property type="match status" value="1"/>
</dbReference>
<comment type="similarity">
    <text evidence="1">Belongs to the 'phage' integrase family.</text>
</comment>
<keyword evidence="7" id="KW-0233">DNA recombination</keyword>
<dbReference type="InterPro" id="IPR013762">
    <property type="entry name" value="Integrase-like_cat_sf"/>
</dbReference>
<dbReference type="GO" id="GO:0016787">
    <property type="term" value="F:hydrolase activity"/>
    <property type="evidence" value="ECO:0007669"/>
    <property type="project" value="UniProtKB-KW"/>
</dbReference>
<organism evidence="12 13">
    <name type="scientific">Staphylococcus phage phiSauS-IPLA35</name>
    <dbReference type="NCBI Taxonomy" id="2914017"/>
    <lineage>
        <taxon>Viruses</taxon>
        <taxon>Duplodnaviria</taxon>
        <taxon>Heunggongvirae</taxon>
        <taxon>Uroviricota</taxon>
        <taxon>Caudoviricetes</taxon>
        <taxon>Triavirus</taxon>
        <taxon>Triavirus IPLA35</taxon>
    </lineage>
</organism>
<evidence type="ECO:0000256" key="1">
    <source>
        <dbReference type="ARBA" id="ARBA00008857"/>
    </source>
</evidence>
<evidence type="ECO:0000259" key="11">
    <source>
        <dbReference type="PROSITE" id="PS51900"/>
    </source>
</evidence>
<evidence type="ECO:0000256" key="5">
    <source>
        <dbReference type="ARBA" id="ARBA00022908"/>
    </source>
</evidence>
<keyword evidence="8" id="KW-1179">Viral genome integration</keyword>
<dbReference type="InterPro" id="IPR011010">
    <property type="entry name" value="DNA_brk_join_enz"/>
</dbReference>
<accession>B7T0F2</accession>
<dbReference type="PANTHER" id="PTHR30349:SF64">
    <property type="entry name" value="PROPHAGE INTEGRASE INTD-RELATED"/>
    <property type="match status" value="1"/>
</dbReference>
<dbReference type="GO" id="GO:0075713">
    <property type="term" value="P:establishment of integrated proviral latency"/>
    <property type="evidence" value="ECO:0007669"/>
    <property type="project" value="UniProtKB-KW"/>
</dbReference>
<evidence type="ECO:0000256" key="9">
    <source>
        <dbReference type="PROSITE-ProRule" id="PRU01248"/>
    </source>
</evidence>
<keyword evidence="5" id="KW-0229">DNA integration</keyword>
<dbReference type="GO" id="GO:0016740">
    <property type="term" value="F:transferase activity"/>
    <property type="evidence" value="ECO:0007669"/>
    <property type="project" value="UniProtKB-KW"/>
</dbReference>
<keyword evidence="6 9" id="KW-0238">DNA-binding</keyword>
<feature type="domain" description="Core-binding (CB)" evidence="11">
    <location>
        <begin position="70"/>
        <end position="153"/>
    </location>
</feature>
<dbReference type="KEGG" id="vg:7056972"/>
<name>B7T0F2_9CAUD</name>
<dbReference type="OrthoDB" id="3956at10239"/>
<dbReference type="GO" id="GO:0003677">
    <property type="term" value="F:DNA binding"/>
    <property type="evidence" value="ECO:0007669"/>
    <property type="project" value="UniProtKB-UniRule"/>
</dbReference>
<feature type="domain" description="Tyr recombinase" evidence="10">
    <location>
        <begin position="185"/>
        <end position="394"/>
    </location>
</feature>
<dbReference type="InterPro" id="IPR050090">
    <property type="entry name" value="Tyrosine_recombinase_XerCD"/>
</dbReference>
<dbReference type="Gene3D" id="1.10.443.10">
    <property type="entry name" value="Intergrase catalytic core"/>
    <property type="match status" value="1"/>
</dbReference>
<evidence type="ECO:0000259" key="10">
    <source>
        <dbReference type="PROSITE" id="PS51898"/>
    </source>
</evidence>
<dbReference type="PROSITE" id="PS51898">
    <property type="entry name" value="TYR_RECOMBINASE"/>
    <property type="match status" value="1"/>
</dbReference>
<dbReference type="EMBL" id="EU861005">
    <property type="protein sequence ID" value="ACJ64590.1"/>
    <property type="molecule type" value="Genomic_DNA"/>
</dbReference>
<dbReference type="PROSITE" id="PS51900">
    <property type="entry name" value="CB"/>
    <property type="match status" value="1"/>
</dbReference>
<protein>
    <recommendedName>
        <fullName evidence="2">Integrase</fullName>
    </recommendedName>
</protein>
<evidence type="ECO:0000256" key="4">
    <source>
        <dbReference type="ARBA" id="ARBA00022801"/>
    </source>
</evidence>
<dbReference type="PANTHER" id="PTHR30349">
    <property type="entry name" value="PHAGE INTEGRASE-RELATED"/>
    <property type="match status" value="1"/>
</dbReference>
<dbReference type="GeneID" id="7056972"/>
<dbReference type="InterPro" id="IPR044068">
    <property type="entry name" value="CB"/>
</dbReference>
<dbReference type="CDD" id="cd01189">
    <property type="entry name" value="INT_ICEBs1_C_like"/>
    <property type="match status" value="1"/>
</dbReference>
<evidence type="ECO:0000256" key="6">
    <source>
        <dbReference type="ARBA" id="ARBA00023125"/>
    </source>
</evidence>
<evidence type="ECO:0000256" key="8">
    <source>
        <dbReference type="ARBA" id="ARBA00023195"/>
    </source>
</evidence>
<dbReference type="GO" id="GO:0015074">
    <property type="term" value="P:DNA integration"/>
    <property type="evidence" value="ECO:0007669"/>
    <property type="project" value="UniProtKB-KW"/>
</dbReference>
<dbReference type="GO" id="GO:0044826">
    <property type="term" value="P:viral genome integration into host DNA"/>
    <property type="evidence" value="ECO:0007669"/>
    <property type="project" value="UniProtKB-KW"/>
</dbReference>
<evidence type="ECO:0000256" key="2">
    <source>
        <dbReference type="ARBA" id="ARBA00016082"/>
    </source>
</evidence>
<evidence type="ECO:0000313" key="13">
    <source>
        <dbReference type="Proteomes" id="UP000002450"/>
    </source>
</evidence>
<evidence type="ECO:0000313" key="12">
    <source>
        <dbReference type="EMBL" id="ACJ64590.1"/>
    </source>
</evidence>
<sequence>MWFEKFKNKNNETKYRYYEKYKDPYTDKWKRVSVVLNKNTKQSQKEAMFRLEEKIKEKLNNKSSSELKTLTFHTLLDEWLEYHIKTSGSKVTTLNNIKTRVKNIKKNSAKELLLNKLDTKYMQMFINKLSSIYSTNQLRYQLGHMKEAIKYAVKFYDYPNEHLLTGVKLPKKRKTIEDIEKDEAKMYNYLELQQVIQIRDFILNYNSLHYRTRILIAGALEVQALTGMRIGELLALQIKDVDLKNKTIDINGTLHRIKCNTGFGYKDTTKTTGSKRNITINSRTAKVLKKIMLENKKMKQWKPSYIDRGFLFTTSKGNPLQIDKINKLLSLAAESLNINKKVTTHTLRHTHISLLVEMNVSLKAIMKRVGHTDEKTTIKVYTHVTEKMDRELDRKLEKLIY</sequence>
<dbReference type="RefSeq" id="YP_002332364.1">
    <property type="nucleotide sequence ID" value="NC_011612.1"/>
</dbReference>
<dbReference type="Pfam" id="PF00589">
    <property type="entry name" value="Phage_integrase"/>
    <property type="match status" value="1"/>
</dbReference>
<keyword evidence="13" id="KW-1185">Reference proteome</keyword>
<dbReference type="Proteomes" id="UP000002450">
    <property type="component" value="Segment"/>
</dbReference>
<proteinExistence type="inferred from homology"/>
<dbReference type="InterPro" id="IPR010998">
    <property type="entry name" value="Integrase_recombinase_N"/>
</dbReference>